<dbReference type="InterPro" id="IPR026444">
    <property type="entry name" value="Secre_tail"/>
</dbReference>
<dbReference type="Gene3D" id="2.60.40.10">
    <property type="entry name" value="Immunoglobulins"/>
    <property type="match status" value="2"/>
</dbReference>
<organism evidence="2 3">
    <name type="scientific">Hymenobacter persicinus</name>
    <dbReference type="NCBI Taxonomy" id="2025506"/>
    <lineage>
        <taxon>Bacteria</taxon>
        <taxon>Pseudomonadati</taxon>
        <taxon>Bacteroidota</taxon>
        <taxon>Cytophagia</taxon>
        <taxon>Cytophagales</taxon>
        <taxon>Hymenobacteraceae</taxon>
        <taxon>Hymenobacter</taxon>
    </lineage>
</organism>
<dbReference type="Proteomes" id="UP000294155">
    <property type="component" value="Unassembled WGS sequence"/>
</dbReference>
<dbReference type="NCBIfam" id="TIGR04183">
    <property type="entry name" value="Por_Secre_tail"/>
    <property type="match status" value="1"/>
</dbReference>
<dbReference type="AlphaFoldDB" id="A0A4Q5L6A3"/>
<evidence type="ECO:0000313" key="2">
    <source>
        <dbReference type="EMBL" id="RYU74635.1"/>
    </source>
</evidence>
<protein>
    <submittedName>
        <fullName evidence="2">T9SS type A sorting domain-containing protein</fullName>
    </submittedName>
</protein>
<dbReference type="InterPro" id="IPR013783">
    <property type="entry name" value="Ig-like_fold"/>
</dbReference>
<evidence type="ECO:0000259" key="1">
    <source>
        <dbReference type="Pfam" id="PF18962"/>
    </source>
</evidence>
<proteinExistence type="predicted"/>
<dbReference type="Pfam" id="PF18962">
    <property type="entry name" value="Por_Secre_tail"/>
    <property type="match status" value="1"/>
</dbReference>
<keyword evidence="3" id="KW-1185">Reference proteome</keyword>
<name>A0A4Q5L6A3_9BACT</name>
<comment type="caution">
    <text evidence="2">The sequence shown here is derived from an EMBL/GenBank/DDBJ whole genome shotgun (WGS) entry which is preliminary data.</text>
</comment>
<dbReference type="OrthoDB" id="1443240at2"/>
<sequence length="1083" mass="113383">MTLSLRHKPFLCFQFSLCNPYLFHTMKNTYLSAGQWTKKPLMRLLMLLLLALPVFAQAQTFSVTPSDPANPQDFGSVAVGSFSAAKSYTVTGSGLTGPITVALSGTSYELSRDNVFFSGSAFDLNPDASGNISTTVYARFRPTAGAAGSVVSRTLNFTSDEAPTVTFNLTGTRAAGTPNIVVDPSSRGFDPQVVNTASAPQPVSVSATSLTAPIIVTAPAGFEVSNSGVNGGAYATTLTIPQGTGTVNTTVNIRFVPTAAQNYIGNVTFASTGATTRNVNVSGTGVLPTPVLNVTPNSLAFGTTTVGSATPSQSFTVSGSNLQNNVTITAPTGYQIRTGGNIFSTAPIVLTPTGGNLANTTIDVRFVPGQTGTFNGNVVVSTPNSGQPDVTQNVAVTGTATASSGSPVVTVNPDNLNFGTITSSGSANSQTFEVSGTDLTAPIVLTPSSPNVQIRNASAGGSFSSSPLQINPSSGTVAPQTIEVRLVALVGQGNFNERIDVTSGSATPKVVTITATNTSGATSDISVSNPDGNKYTFVTRPNTQSASQRFLVAGTNLVQPLVVQPIGPNANFFEVSSDNVNFFRSLSFTPNSSGNVTQRPVYVRFVPGVNAVTVTSTIRNSSAPAPDFDVSVTGISEPTIRLDRAIGSFPDNVVKNTQTAPVSVVLEGFLLSGNVDVMFPNDATDPVRNPQQIPLFEFSLDNGATYVKSATITPDAEGNFSRNVLVRYAPVRVGNAAQELLFRNASFNNGNYFPLTSGFGRTTGFSIAVEPTAQSTATVVRSADRTSATITFDLTNAPAGTNYGQNRLVIGSSTYATTLPTNLFPADKQNFNPGTTTAAGAYNYGTGTAIEASTNTYVVFSGANNAFTVTNLDPSLNYNFYGFEFNNDGVLNAENYLVPNNQPQNPLPVELVSFTAKLRNNTVVLNWATASEKNNRGFEVERSATGNDADFKTIITKDGKGSSTTLTKYEAIDAQPLAGVSYYRLKQVDFDGKVTKTKAIAIRATLGDVSLFPNPTQGDVTIQLPQGTTENLPVRITDLSGREVKAGRLDAAGKLNTDNLKSGTYIVIIGEGAQAVTRKLVKN</sequence>
<dbReference type="EMBL" id="SEWE01000079">
    <property type="protein sequence ID" value="RYU74635.1"/>
    <property type="molecule type" value="Genomic_DNA"/>
</dbReference>
<gene>
    <name evidence="2" type="ORF">EWM57_20360</name>
</gene>
<evidence type="ECO:0000313" key="3">
    <source>
        <dbReference type="Proteomes" id="UP000294155"/>
    </source>
</evidence>
<accession>A0A4Q5L6A3</accession>
<feature type="domain" description="Secretion system C-terminal sorting" evidence="1">
    <location>
        <begin position="1011"/>
        <end position="1081"/>
    </location>
</feature>
<reference evidence="2 3" key="1">
    <citation type="submission" date="2019-02" db="EMBL/GenBank/DDBJ databases">
        <title>Bacterial novel species isolated from soil.</title>
        <authorList>
            <person name="Jung H.-Y."/>
        </authorList>
    </citation>
    <scope>NUCLEOTIDE SEQUENCE [LARGE SCALE GENOMIC DNA]</scope>
    <source>
        <strain evidence="2 3">1-3-3-3</strain>
    </source>
</reference>